<keyword evidence="2" id="KW-0067">ATP-binding</keyword>
<evidence type="ECO:0000256" key="2">
    <source>
        <dbReference type="ARBA" id="ARBA00022840"/>
    </source>
</evidence>
<keyword evidence="4" id="KW-0808">Transferase</keyword>
<accession>V6LRM1</accession>
<sequence>MSDGSSDSSSTVKVRVKRVSNYITGQTIAKSRFGEIKQAVHMTNGTKVCMKIIEKAKFESIDFKLLVRKLQVLKLVQHPSIVKVIDIIDTPRHIYVISEFIDGNDLFTCLMRQKQFSIPQVFAQITSAIQYAHSRKIAHRDLKLESILLDNQNNVKIVDFGLGQVLERDFSIVSPNYAAPELLNSKRIKHDRCDFWALGVVFYAILNGVLPFCGDDSESVLNLVLTQKIEPVKDIPEMANECVLGLLNRDASKRWGIKQLQASEYIVDQYKKPVEPNVSEIIDFRIVYTMISQVPEWNAVKVIKMLNGNKFNHVTATYYLLSERRDEKMKQWDFNEQKQFAQALGINLTEDGDIEIIED</sequence>
<proteinExistence type="predicted"/>
<evidence type="ECO:0000256" key="1">
    <source>
        <dbReference type="ARBA" id="ARBA00022741"/>
    </source>
</evidence>
<dbReference type="PANTHER" id="PTHR24346:SF30">
    <property type="entry name" value="MATERNAL EMBRYONIC LEUCINE ZIPPER KINASE"/>
    <property type="match status" value="1"/>
</dbReference>
<dbReference type="InterPro" id="IPR011009">
    <property type="entry name" value="Kinase-like_dom_sf"/>
</dbReference>
<keyword evidence="6" id="KW-1185">Reference proteome</keyword>
<dbReference type="AlphaFoldDB" id="V6LRM1"/>
<dbReference type="VEuPathDB" id="GiardiaDB:SS50377_24902"/>
<dbReference type="GO" id="GO:0005737">
    <property type="term" value="C:cytoplasm"/>
    <property type="evidence" value="ECO:0007669"/>
    <property type="project" value="TreeGrafter"/>
</dbReference>
<dbReference type="SUPFAM" id="SSF56112">
    <property type="entry name" value="Protein kinase-like (PK-like)"/>
    <property type="match status" value="1"/>
</dbReference>
<evidence type="ECO:0000313" key="6">
    <source>
        <dbReference type="Proteomes" id="UP000018208"/>
    </source>
</evidence>
<dbReference type="FunFam" id="1.10.510.10:FF:000571">
    <property type="entry name" value="Maternal embryonic leucine zipper kinase"/>
    <property type="match status" value="1"/>
</dbReference>
<evidence type="ECO:0000313" key="4">
    <source>
        <dbReference type="EMBL" id="EST43434.1"/>
    </source>
</evidence>
<dbReference type="GO" id="GO:0004674">
    <property type="term" value="F:protein serine/threonine kinase activity"/>
    <property type="evidence" value="ECO:0007669"/>
    <property type="project" value="TreeGrafter"/>
</dbReference>
<feature type="domain" description="Protein kinase" evidence="3">
    <location>
        <begin position="22"/>
        <end position="266"/>
    </location>
</feature>
<name>V6LRM1_9EUKA</name>
<dbReference type="GO" id="GO:0005524">
    <property type="term" value="F:ATP binding"/>
    <property type="evidence" value="ECO:0007669"/>
    <property type="project" value="UniProtKB-KW"/>
</dbReference>
<protein>
    <submittedName>
        <fullName evidence="4">Kinase, CAMK CAMKL</fullName>
    </submittedName>
</protein>
<dbReference type="InterPro" id="IPR000719">
    <property type="entry name" value="Prot_kinase_dom"/>
</dbReference>
<gene>
    <name evidence="4" type="ORF">SS50377_16796</name>
    <name evidence="5" type="ORF">SS50377_24902</name>
</gene>
<dbReference type="EMBL" id="KI546136">
    <property type="protein sequence ID" value="EST43434.1"/>
    <property type="molecule type" value="Genomic_DNA"/>
</dbReference>
<evidence type="ECO:0000313" key="5">
    <source>
        <dbReference type="EMBL" id="KAH0572789.1"/>
    </source>
</evidence>
<dbReference type="Pfam" id="PF00069">
    <property type="entry name" value="Pkinase"/>
    <property type="match status" value="1"/>
</dbReference>
<dbReference type="Gene3D" id="1.10.510.10">
    <property type="entry name" value="Transferase(Phosphotransferase) domain 1"/>
    <property type="match status" value="1"/>
</dbReference>
<reference evidence="5" key="2">
    <citation type="submission" date="2020-12" db="EMBL/GenBank/DDBJ databases">
        <title>New Spironucleus salmonicida genome in near-complete chromosomes.</title>
        <authorList>
            <person name="Xu F."/>
            <person name="Kurt Z."/>
            <person name="Jimenez-Gonzalez A."/>
            <person name="Astvaldsson A."/>
            <person name="Andersson J.O."/>
            <person name="Svard S.G."/>
        </authorList>
    </citation>
    <scope>NUCLEOTIDE SEQUENCE</scope>
    <source>
        <strain evidence="5">ATCC 50377</strain>
    </source>
</reference>
<dbReference type="OrthoDB" id="193931at2759"/>
<reference evidence="4 5" key="1">
    <citation type="journal article" date="2014" name="PLoS Genet.">
        <title>The Genome of Spironucleus salmonicida Highlights a Fish Pathogen Adapted to Fluctuating Environments.</title>
        <authorList>
            <person name="Xu F."/>
            <person name="Jerlstrom-Hultqvist J."/>
            <person name="Einarsson E."/>
            <person name="Astvaldsson A."/>
            <person name="Svard S.G."/>
            <person name="Andersson J.O."/>
        </authorList>
    </citation>
    <scope>NUCLEOTIDE SEQUENCE</scope>
    <source>
        <strain evidence="5">ATCC 50377</strain>
    </source>
</reference>
<organism evidence="4">
    <name type="scientific">Spironucleus salmonicida</name>
    <dbReference type="NCBI Taxonomy" id="348837"/>
    <lineage>
        <taxon>Eukaryota</taxon>
        <taxon>Metamonada</taxon>
        <taxon>Diplomonadida</taxon>
        <taxon>Hexamitidae</taxon>
        <taxon>Hexamitinae</taxon>
        <taxon>Spironucleus</taxon>
    </lineage>
</organism>
<evidence type="ECO:0000259" key="3">
    <source>
        <dbReference type="PROSITE" id="PS50011"/>
    </source>
</evidence>
<dbReference type="PANTHER" id="PTHR24346">
    <property type="entry name" value="MAP/MICROTUBULE AFFINITY-REGULATING KINASE"/>
    <property type="match status" value="1"/>
</dbReference>
<dbReference type="Proteomes" id="UP000018208">
    <property type="component" value="Unassembled WGS sequence"/>
</dbReference>
<dbReference type="EMBL" id="AUWU02000005">
    <property type="protein sequence ID" value="KAH0572789.1"/>
    <property type="molecule type" value="Genomic_DNA"/>
</dbReference>
<dbReference type="PROSITE" id="PS50011">
    <property type="entry name" value="PROTEIN_KINASE_DOM"/>
    <property type="match status" value="1"/>
</dbReference>
<keyword evidence="4" id="KW-0418">Kinase</keyword>
<dbReference type="GO" id="GO:0035556">
    <property type="term" value="P:intracellular signal transduction"/>
    <property type="evidence" value="ECO:0007669"/>
    <property type="project" value="TreeGrafter"/>
</dbReference>
<keyword evidence="1" id="KW-0547">Nucleotide-binding</keyword>